<reference evidence="5 6" key="1">
    <citation type="submission" date="2019-01" db="EMBL/GenBank/DDBJ databases">
        <title>Sequencing of cultivated peanut Arachis hypogaea provides insights into genome evolution and oil improvement.</title>
        <authorList>
            <person name="Chen X."/>
        </authorList>
    </citation>
    <scope>NUCLEOTIDE SEQUENCE [LARGE SCALE GENOMIC DNA]</scope>
    <source>
        <strain evidence="6">cv. Fuhuasheng</strain>
        <tissue evidence="5">Leaves</tissue>
    </source>
</reference>
<evidence type="ECO:0000259" key="4">
    <source>
        <dbReference type="Pfam" id="PF20160"/>
    </source>
</evidence>
<sequence>MSDPYERVKSGRLAFKGGTLATRTKGIDKKKKKKNKNKNPDEHDENPAIDEQQQEGEDVQQQGEGSASGEAYTIDAAKRMKYEQLFPVEAKKFGYQPKTNFKSVEDALDDRVKKKADRIDLVSMAITAENVEAIVLRTYDEAGKELSAETLSQMSGLKLLILPKGNFSGSLHFLSNELGYLDWKEYPFTYLPSNFQPNKLVKLILKYSNIKELWEGIKDLHNLTHMELCHSKNLVKIPNLSQSPNLEHLDLEGCVKLVHLDASTGSLEKLHFLNLKNCRSLVSIPNSIFCLNSLYDLNLSGCKRLFKYQLLEKSRQSEQLNAGQSVERHMTSSIRKTLSRPLQFLSSRRRANSVGLLVPSVSRFPALVNMQCPLIKCKFEVVIPGNEIPRWFKKQNTGDSVILDPSHILDDNNWIGIACCGTFVAHHAPTQLFEETIESQDLISFGFRCTRSDGNIYSRVPICLKKDLITTEVDHMLLSFISREVFINFYASHIKEGASDLHGIKLHAASDYPEEVVEVKSCGYRWVFKEDLEQFNPTMMYSANSSAQSPKHKSQSANIEEIVKAVTSILSPKPSSSLSNDIAAENLEAIVLPRFHQNREEMSERTTLRVEALSQMRHLKLLILREANFLGCPNFLSNELGYLDWKDYPFTCLPSSFQPNKLVKLILHYSNIKELWEGIKDLHNLTYLELCHSKNLVKIPNLSHAPNLEYINLKGCVKLVYLDASIGSLEKLLHLNLENCKNLVSIPNSIFHLNSLRNLNLSGCWKLLKYQLLEKPRESKQLNTGQSVQSHMTTSICKTLMRPLNFLSSRRRSNSVGLLVPTLSRFPALVFLDISFCNLVQIPDAIGQLRCLQWLNIGGNNFVTPPDCIKELPKLRVLNLEYCKHLKLLPSTFMPIGGSSGRYYYGGIYVFNCPNLSDTEGCRLTVISWMIKMIQVNLQCRIQAVVPGTKIPRWFSKQKTGDSVSLDPSPIVDDNNWIGIAVCVTFVVHHTPTQLLEEAIYPPALIACGFRRKGYRGSYPHVPIRLKNDLITAELDHMLLIFVSREDFLDENTRIAKEGTSDLHGITLHTISDYPEEVVELKRCGYRWVFKEDLEQFNPTMMFSANSSAQSPNHKSQSAEIKNIVKVVTSIVSPKPSSNLSDDIIAENLEAIVLRQCCESREELPVEALSQMSNLKLLIFRDGNLNFSGCLHFLSNELGYLEWEKYPCTCLPSSFQPNKLVKLILPHSNMKELWKGIKDLPNLTHIALKGSDNLVKIPNLSQAPNLEELNLEGCVKLVHLDPSVGSLQKLRFLNLKCCKSLVKIPILARTPNLEKLNLAGCDKLVQLDASVGSLQKLHSLNLNNCKSLVKIPILARTPNLEKLNLEGCDKLVHLDASIGSLEKLRFMNLENCKNLVSIPNSIFHLNSLDDLNLSGCWKLFKYQLLENPRQSEQLNSGQSVQSHMTSSICKTLTRPLHFLSSRRRSNSVGSLVPSLSRFPVLTSLDISFCNLVQIPEAIGQLHCLEYLNIGGNNIVALPHCIKELPKLTWLNLEYCKHLKGLPSTLLPIRRVYRGGIYVFNCPNLSDTESCGVTVISWMIKMIQVNLQCSFPKYSIRAVVPGSKIPRWFSEQNADSSIRLDPSPILDDNNWIGIAVCGTFVAHHASPQFVRRETGSLLECVFSRSFYLSVHYDVPIRFKQDLIATELDHVFLMFCSRENIIDFFSEVLKEGPCCRDGCELAIESDYPEVVEVKSVGYRWVFKEDVEQLNPTMMYGANSSSRHNQKHKFLAIQDEQLM</sequence>
<feature type="compositionally biased region" description="Basic residues" evidence="3">
    <location>
        <begin position="28"/>
        <end position="37"/>
    </location>
</feature>
<organism evidence="5 6">
    <name type="scientific">Arachis hypogaea</name>
    <name type="common">Peanut</name>
    <dbReference type="NCBI Taxonomy" id="3818"/>
    <lineage>
        <taxon>Eukaryota</taxon>
        <taxon>Viridiplantae</taxon>
        <taxon>Streptophyta</taxon>
        <taxon>Embryophyta</taxon>
        <taxon>Tracheophyta</taxon>
        <taxon>Spermatophyta</taxon>
        <taxon>Magnoliopsida</taxon>
        <taxon>eudicotyledons</taxon>
        <taxon>Gunneridae</taxon>
        <taxon>Pentapetalae</taxon>
        <taxon>rosids</taxon>
        <taxon>fabids</taxon>
        <taxon>Fabales</taxon>
        <taxon>Fabaceae</taxon>
        <taxon>Papilionoideae</taxon>
        <taxon>50 kb inversion clade</taxon>
        <taxon>dalbergioids sensu lato</taxon>
        <taxon>Dalbergieae</taxon>
        <taxon>Pterocarpus clade</taxon>
        <taxon>Arachis</taxon>
    </lineage>
</organism>
<dbReference type="InterPro" id="IPR032675">
    <property type="entry name" value="LRR_dom_sf"/>
</dbReference>
<dbReference type="InterPro" id="IPR001611">
    <property type="entry name" value="Leu-rich_rpt"/>
</dbReference>
<dbReference type="Pfam" id="PF20160">
    <property type="entry name" value="C-JID"/>
    <property type="match status" value="3"/>
</dbReference>
<dbReference type="InterPro" id="IPR044974">
    <property type="entry name" value="Disease_R_plants"/>
</dbReference>
<dbReference type="Gene3D" id="3.80.10.10">
    <property type="entry name" value="Ribonuclease Inhibitor"/>
    <property type="match status" value="6"/>
</dbReference>
<keyword evidence="1" id="KW-0433">Leucine-rich repeat</keyword>
<proteinExistence type="predicted"/>
<dbReference type="GO" id="GO:0006952">
    <property type="term" value="P:defense response"/>
    <property type="evidence" value="ECO:0007669"/>
    <property type="project" value="InterPro"/>
</dbReference>
<dbReference type="PANTHER" id="PTHR11017">
    <property type="entry name" value="LEUCINE-RICH REPEAT-CONTAINING PROTEIN"/>
    <property type="match status" value="1"/>
</dbReference>
<evidence type="ECO:0000313" key="5">
    <source>
        <dbReference type="EMBL" id="RYR69853.1"/>
    </source>
</evidence>
<feature type="domain" description="C-JID" evidence="4">
    <location>
        <begin position="1599"/>
        <end position="1745"/>
    </location>
</feature>
<dbReference type="InterPro" id="IPR045344">
    <property type="entry name" value="C-JID"/>
</dbReference>
<feature type="compositionally biased region" description="Acidic residues" evidence="3">
    <location>
        <begin position="42"/>
        <end position="58"/>
    </location>
</feature>
<evidence type="ECO:0000256" key="3">
    <source>
        <dbReference type="SAM" id="MobiDB-lite"/>
    </source>
</evidence>
<dbReference type="Proteomes" id="UP000289738">
    <property type="component" value="Chromosome A03"/>
</dbReference>
<dbReference type="SMART" id="SM00369">
    <property type="entry name" value="LRR_TYP"/>
    <property type="match status" value="7"/>
</dbReference>
<feature type="domain" description="C-JID" evidence="4">
    <location>
        <begin position="946"/>
        <end position="1095"/>
    </location>
</feature>
<dbReference type="SUPFAM" id="SSF52058">
    <property type="entry name" value="L domain-like"/>
    <property type="match status" value="3"/>
</dbReference>
<protein>
    <recommendedName>
        <fullName evidence="4">C-JID domain-containing protein</fullName>
    </recommendedName>
</protein>
<keyword evidence="2" id="KW-0677">Repeat</keyword>
<dbReference type="InterPro" id="IPR003591">
    <property type="entry name" value="Leu-rich_rpt_typical-subtyp"/>
</dbReference>
<dbReference type="EMBL" id="SDMP01000003">
    <property type="protein sequence ID" value="RYR69853.1"/>
    <property type="molecule type" value="Genomic_DNA"/>
</dbReference>
<dbReference type="InterPro" id="IPR011713">
    <property type="entry name" value="Leu-rich_rpt_3"/>
</dbReference>
<gene>
    <name evidence="5" type="ORF">Ahy_A03g016392</name>
</gene>
<dbReference type="PANTHER" id="PTHR11017:SF259">
    <property type="entry name" value="ADP-RIBOSYL CYCLASE_CYCLIC ADP-RIBOSE HYDROLASE"/>
    <property type="match status" value="1"/>
</dbReference>
<dbReference type="Pfam" id="PF13855">
    <property type="entry name" value="LRR_8"/>
    <property type="match status" value="1"/>
</dbReference>
<dbReference type="Pfam" id="PF07725">
    <property type="entry name" value="LRR_3"/>
    <property type="match status" value="3"/>
</dbReference>
<feature type="region of interest" description="Disordered" evidence="3">
    <location>
        <begin position="1"/>
        <end position="68"/>
    </location>
</feature>
<comment type="caution">
    <text evidence="5">The sequence shown here is derived from an EMBL/GenBank/DDBJ whole genome shotgun (WGS) entry which is preliminary data.</text>
</comment>
<evidence type="ECO:0000256" key="2">
    <source>
        <dbReference type="ARBA" id="ARBA00022737"/>
    </source>
</evidence>
<accession>A0A445E3B1</accession>
<evidence type="ECO:0000313" key="6">
    <source>
        <dbReference type="Proteomes" id="UP000289738"/>
    </source>
</evidence>
<keyword evidence="6" id="KW-1185">Reference proteome</keyword>
<feature type="domain" description="C-JID" evidence="4">
    <location>
        <begin position="383"/>
        <end position="533"/>
    </location>
</feature>
<name>A0A445E3B1_ARAHY</name>
<evidence type="ECO:0000256" key="1">
    <source>
        <dbReference type="ARBA" id="ARBA00022614"/>
    </source>
</evidence>